<proteinExistence type="predicted"/>
<name>A0ABV2T1Y1_9BACT</name>
<evidence type="ECO:0000313" key="1">
    <source>
        <dbReference type="EMBL" id="MET6997033.1"/>
    </source>
</evidence>
<dbReference type="Pfam" id="PF10652">
    <property type="entry name" value="DUF2480"/>
    <property type="match status" value="1"/>
</dbReference>
<dbReference type="InterPro" id="IPR018914">
    <property type="entry name" value="DUF2480"/>
</dbReference>
<organism evidence="1 2">
    <name type="scientific">Chitinophaga defluvii</name>
    <dbReference type="NCBI Taxonomy" id="3163343"/>
    <lineage>
        <taxon>Bacteria</taxon>
        <taxon>Pseudomonadati</taxon>
        <taxon>Bacteroidota</taxon>
        <taxon>Chitinophagia</taxon>
        <taxon>Chitinophagales</taxon>
        <taxon>Chitinophagaceae</taxon>
        <taxon>Chitinophaga</taxon>
    </lineage>
</organism>
<keyword evidence="2" id="KW-1185">Reference proteome</keyword>
<dbReference type="Proteomes" id="UP001549749">
    <property type="component" value="Unassembled WGS sequence"/>
</dbReference>
<accession>A0ABV2T1Y1</accession>
<dbReference type="EMBL" id="JBEXAC010000001">
    <property type="protein sequence ID" value="MET6997033.1"/>
    <property type="molecule type" value="Genomic_DNA"/>
</dbReference>
<sequence>MENNGEIFNRIQASGIISLNLMDYKPDVAVVEFDIVPYLYMGMVLREKEFRESMAGIDWKAYEGKVVSVFCSADAIVPQWAYILIGALLFPYAQSVAYGRAASHETRLWAERIAGEDFSLFTDKKVALKANAAIPDELLLLATQLLMGKVSALMYGEPGMPKMIYKRR</sequence>
<dbReference type="RefSeq" id="WP_354659674.1">
    <property type="nucleotide sequence ID" value="NZ_JBEXAC010000001.1"/>
</dbReference>
<protein>
    <submittedName>
        <fullName evidence="1">DUF2480 family protein</fullName>
    </submittedName>
</protein>
<gene>
    <name evidence="1" type="ORF">ABR189_06620</name>
</gene>
<comment type="caution">
    <text evidence="1">The sequence shown here is derived from an EMBL/GenBank/DDBJ whole genome shotgun (WGS) entry which is preliminary data.</text>
</comment>
<evidence type="ECO:0000313" key="2">
    <source>
        <dbReference type="Proteomes" id="UP001549749"/>
    </source>
</evidence>
<reference evidence="1 2" key="1">
    <citation type="submission" date="2024-06" db="EMBL/GenBank/DDBJ databases">
        <title>Chitinophaga defluvii sp. nov., isolated from municipal sewage.</title>
        <authorList>
            <person name="Zhang L."/>
        </authorList>
    </citation>
    <scope>NUCLEOTIDE SEQUENCE [LARGE SCALE GENOMIC DNA]</scope>
    <source>
        <strain evidence="1 2">H8</strain>
    </source>
</reference>